<reference evidence="6 7" key="1">
    <citation type="journal article" date="2019" name="G3 (Bethesda)">
        <title>Sequencing of a Wild Apple (Malus baccata) Genome Unravels the Differences Between Cultivated and Wild Apple Species Regarding Disease Resistance and Cold Tolerance.</title>
        <authorList>
            <person name="Chen X."/>
        </authorList>
    </citation>
    <scope>NUCLEOTIDE SEQUENCE [LARGE SCALE GENOMIC DNA]</scope>
    <source>
        <strain evidence="7">cv. Shandingzi</strain>
        <tissue evidence="6">Leaves</tissue>
    </source>
</reference>
<dbReference type="Proteomes" id="UP000315295">
    <property type="component" value="Unassembled WGS sequence"/>
</dbReference>
<dbReference type="GO" id="GO:0016787">
    <property type="term" value="F:hydrolase activity"/>
    <property type="evidence" value="ECO:0007669"/>
    <property type="project" value="UniProtKB-KW"/>
</dbReference>
<sequence>MGSCYDNANTSVNIVRSFSFSAGIYCGPLRLLAWEVAKQLNKAKVPCDLITGQERDKADGAKHKVVKVEMADVTSNYHCVIVDEIQASWFYYVDSRDLLPTIFQKDFTDQLVLFKLRLSCLVEMHNYIASVPLIQEILKVTGDHVEKEIETVGKHLCSVVYGSLPPETRTRQATMFKDVSSEFDVLVASDVIGMGFNLNISRIIYSTMMKFDGFGMRELTVTKDVRIVFTAGRAGRYGSKFPTGEVTCLNAYGLSLLHSSLESPSPTLEEHFLENAKLSTNYFIADCEEVLFAQNYAQRGIVRLQEIFMPWSLKVPKNGSYSRSLNPFTSSSVGAKIEGFGSLYLVEFPVGGIIPRPQACIHTEVHLQHLGWQKRRTKRLVSRTPSTSLLSRKAIPNL</sequence>
<dbReference type="Pfam" id="PF22527">
    <property type="entry name" value="DEXQc_Suv3"/>
    <property type="match status" value="1"/>
</dbReference>
<dbReference type="GO" id="GO:0045025">
    <property type="term" value="C:mitochondrial degradosome"/>
    <property type="evidence" value="ECO:0007669"/>
    <property type="project" value="TreeGrafter"/>
</dbReference>
<gene>
    <name evidence="6" type="ORF">C1H46_017459</name>
</gene>
<dbReference type="PANTHER" id="PTHR12131">
    <property type="entry name" value="ATP-DEPENDENT RNA AND DNA HELICASE"/>
    <property type="match status" value="1"/>
</dbReference>
<dbReference type="PROSITE" id="PS51194">
    <property type="entry name" value="HELICASE_CTER"/>
    <property type="match status" value="1"/>
</dbReference>
<keyword evidence="2" id="KW-0378">Hydrolase</keyword>
<organism evidence="6 7">
    <name type="scientific">Malus baccata</name>
    <name type="common">Siberian crab apple</name>
    <name type="synonym">Pyrus baccata</name>
    <dbReference type="NCBI Taxonomy" id="106549"/>
    <lineage>
        <taxon>Eukaryota</taxon>
        <taxon>Viridiplantae</taxon>
        <taxon>Streptophyta</taxon>
        <taxon>Embryophyta</taxon>
        <taxon>Tracheophyta</taxon>
        <taxon>Spermatophyta</taxon>
        <taxon>Magnoliopsida</taxon>
        <taxon>eudicotyledons</taxon>
        <taxon>Gunneridae</taxon>
        <taxon>Pentapetalae</taxon>
        <taxon>rosids</taxon>
        <taxon>fabids</taxon>
        <taxon>Rosales</taxon>
        <taxon>Rosaceae</taxon>
        <taxon>Amygdaloideae</taxon>
        <taxon>Maleae</taxon>
        <taxon>Malus</taxon>
    </lineage>
</organism>
<feature type="domain" description="Helicase C-terminal" evidence="5">
    <location>
        <begin position="123"/>
        <end position="279"/>
    </location>
</feature>
<dbReference type="SMART" id="SM00490">
    <property type="entry name" value="HELICc"/>
    <property type="match status" value="1"/>
</dbReference>
<dbReference type="InterPro" id="IPR001650">
    <property type="entry name" value="Helicase_C-like"/>
</dbReference>
<keyword evidence="1" id="KW-0547">Nucleotide-binding</keyword>
<accession>A0A540MDT8</accession>
<evidence type="ECO:0000256" key="1">
    <source>
        <dbReference type="ARBA" id="ARBA00022741"/>
    </source>
</evidence>
<dbReference type="SUPFAM" id="SSF52540">
    <property type="entry name" value="P-loop containing nucleoside triphosphate hydrolases"/>
    <property type="match status" value="1"/>
</dbReference>
<proteinExistence type="predicted"/>
<dbReference type="InterPro" id="IPR050699">
    <property type="entry name" value="RNA-DNA_Helicase"/>
</dbReference>
<dbReference type="Gene3D" id="3.40.50.300">
    <property type="entry name" value="P-loop containing nucleotide triphosphate hydrolases"/>
    <property type="match status" value="2"/>
</dbReference>
<dbReference type="GO" id="GO:0004386">
    <property type="term" value="F:helicase activity"/>
    <property type="evidence" value="ECO:0007669"/>
    <property type="project" value="UniProtKB-KW"/>
</dbReference>
<evidence type="ECO:0000259" key="5">
    <source>
        <dbReference type="PROSITE" id="PS51194"/>
    </source>
</evidence>
<dbReference type="GO" id="GO:0000965">
    <property type="term" value="P:mitochondrial RNA 3'-end processing"/>
    <property type="evidence" value="ECO:0007669"/>
    <property type="project" value="TreeGrafter"/>
</dbReference>
<evidence type="ECO:0000256" key="4">
    <source>
        <dbReference type="ARBA" id="ARBA00022840"/>
    </source>
</evidence>
<evidence type="ECO:0000256" key="2">
    <source>
        <dbReference type="ARBA" id="ARBA00022801"/>
    </source>
</evidence>
<dbReference type="InterPro" id="IPR055206">
    <property type="entry name" value="DEXQc_SUV3"/>
</dbReference>
<dbReference type="PANTHER" id="PTHR12131:SF1">
    <property type="entry name" value="ATP-DEPENDENT RNA HELICASE SUPV3L1, MITOCHONDRIAL-RELATED"/>
    <property type="match status" value="1"/>
</dbReference>
<dbReference type="GO" id="GO:0005524">
    <property type="term" value="F:ATP binding"/>
    <property type="evidence" value="ECO:0007669"/>
    <property type="project" value="UniProtKB-KW"/>
</dbReference>
<dbReference type="Gene3D" id="1.20.272.40">
    <property type="match status" value="1"/>
</dbReference>
<evidence type="ECO:0000313" key="7">
    <source>
        <dbReference type="Proteomes" id="UP000315295"/>
    </source>
</evidence>
<keyword evidence="7" id="KW-1185">Reference proteome</keyword>
<dbReference type="STRING" id="106549.A0A540MDT8"/>
<keyword evidence="3" id="KW-0347">Helicase</keyword>
<protein>
    <recommendedName>
        <fullName evidence="5">Helicase C-terminal domain-containing protein</fullName>
    </recommendedName>
</protein>
<keyword evidence="4" id="KW-0067">ATP-binding</keyword>
<comment type="caution">
    <text evidence="6">The sequence shown here is derived from an EMBL/GenBank/DDBJ whole genome shotgun (WGS) entry which is preliminary data.</text>
</comment>
<evidence type="ECO:0000256" key="3">
    <source>
        <dbReference type="ARBA" id="ARBA00022806"/>
    </source>
</evidence>
<evidence type="ECO:0000313" key="6">
    <source>
        <dbReference type="EMBL" id="TQD96910.1"/>
    </source>
</evidence>
<dbReference type="AlphaFoldDB" id="A0A540MDT8"/>
<dbReference type="Pfam" id="PF00271">
    <property type="entry name" value="Helicase_C"/>
    <property type="match status" value="1"/>
</dbReference>
<dbReference type="EMBL" id="VIEB01000283">
    <property type="protein sequence ID" value="TQD96910.1"/>
    <property type="molecule type" value="Genomic_DNA"/>
</dbReference>
<name>A0A540MDT8_MALBA</name>
<dbReference type="InterPro" id="IPR027417">
    <property type="entry name" value="P-loop_NTPase"/>
</dbReference>